<evidence type="ECO:0000313" key="3">
    <source>
        <dbReference type="Proteomes" id="UP000789405"/>
    </source>
</evidence>
<protein>
    <submittedName>
        <fullName evidence="2">16708_t:CDS:1</fullName>
    </submittedName>
</protein>
<dbReference type="OrthoDB" id="2469519at2759"/>
<gene>
    <name evidence="2" type="ORF">DERYTH_LOCUS7815</name>
</gene>
<dbReference type="EMBL" id="CAJVPY010003877">
    <property type="protein sequence ID" value="CAG8604454.1"/>
    <property type="molecule type" value="Genomic_DNA"/>
</dbReference>
<feature type="compositionally biased region" description="Polar residues" evidence="1">
    <location>
        <begin position="1"/>
        <end position="23"/>
    </location>
</feature>
<comment type="caution">
    <text evidence="2">The sequence shown here is derived from an EMBL/GenBank/DDBJ whole genome shotgun (WGS) entry which is preliminary data.</text>
</comment>
<accession>A0A9N9GGG4</accession>
<evidence type="ECO:0000256" key="1">
    <source>
        <dbReference type="SAM" id="MobiDB-lite"/>
    </source>
</evidence>
<feature type="region of interest" description="Disordered" evidence="1">
    <location>
        <begin position="1"/>
        <end position="28"/>
    </location>
</feature>
<evidence type="ECO:0000313" key="2">
    <source>
        <dbReference type="EMBL" id="CAG8604454.1"/>
    </source>
</evidence>
<dbReference type="AlphaFoldDB" id="A0A9N9GGG4"/>
<sequence length="132" mass="14660">MSSLSLPASLTFDPTSPISSPASSEVLDPVSSEIPDFISPIPDLSDENIYESYSENDTINNVIKNNNTKNSKKRTAPIHDYLNELDDGTRVCDVCSNIPDIKKPSKWAPGTSLSMISRHFESKHPSLYRDFK</sequence>
<dbReference type="Proteomes" id="UP000789405">
    <property type="component" value="Unassembled WGS sequence"/>
</dbReference>
<keyword evidence="3" id="KW-1185">Reference proteome</keyword>
<name>A0A9N9GGG4_9GLOM</name>
<reference evidence="2" key="1">
    <citation type="submission" date="2021-06" db="EMBL/GenBank/DDBJ databases">
        <authorList>
            <person name="Kallberg Y."/>
            <person name="Tangrot J."/>
            <person name="Rosling A."/>
        </authorList>
    </citation>
    <scope>NUCLEOTIDE SEQUENCE</scope>
    <source>
        <strain evidence="2">MA453B</strain>
    </source>
</reference>
<proteinExistence type="predicted"/>
<organism evidence="2 3">
    <name type="scientific">Dentiscutata erythropus</name>
    <dbReference type="NCBI Taxonomy" id="1348616"/>
    <lineage>
        <taxon>Eukaryota</taxon>
        <taxon>Fungi</taxon>
        <taxon>Fungi incertae sedis</taxon>
        <taxon>Mucoromycota</taxon>
        <taxon>Glomeromycotina</taxon>
        <taxon>Glomeromycetes</taxon>
        <taxon>Diversisporales</taxon>
        <taxon>Gigasporaceae</taxon>
        <taxon>Dentiscutata</taxon>
    </lineage>
</organism>